<dbReference type="EMBL" id="QAAD01000016">
    <property type="protein sequence ID" value="PTN07505.1"/>
    <property type="molecule type" value="Genomic_DNA"/>
</dbReference>
<dbReference type="InterPro" id="IPR011013">
    <property type="entry name" value="Gal_mutarotase_sf_dom"/>
</dbReference>
<comment type="cofactor">
    <cofactor evidence="2">
        <name>Ca(2+)</name>
        <dbReference type="ChEBI" id="CHEBI:29108"/>
    </cofactor>
</comment>
<dbReference type="CDD" id="cd09019">
    <property type="entry name" value="galactose_mutarotase_like"/>
    <property type="match status" value="1"/>
</dbReference>
<protein>
    <recommendedName>
        <fullName evidence="7 11">Aldose 1-epimerase</fullName>
        <ecNumber evidence="6 11">5.1.3.3</ecNumber>
    </recommendedName>
</protein>
<evidence type="ECO:0000256" key="13">
    <source>
        <dbReference type="PIRSR" id="PIRSR005096-2"/>
    </source>
</evidence>
<evidence type="ECO:0000256" key="7">
    <source>
        <dbReference type="ARBA" id="ARBA00014165"/>
    </source>
</evidence>
<organism evidence="15 16">
    <name type="scientific">Mangrovibacterium marinum</name>
    <dbReference type="NCBI Taxonomy" id="1639118"/>
    <lineage>
        <taxon>Bacteria</taxon>
        <taxon>Pseudomonadati</taxon>
        <taxon>Bacteroidota</taxon>
        <taxon>Bacteroidia</taxon>
        <taxon>Marinilabiliales</taxon>
        <taxon>Prolixibacteraceae</taxon>
        <taxon>Mangrovibacterium</taxon>
    </lineage>
</organism>
<dbReference type="InterPro" id="IPR047215">
    <property type="entry name" value="Galactose_mutarotase-like"/>
</dbReference>
<dbReference type="InterPro" id="IPR018052">
    <property type="entry name" value="Ald1_epimerase_CS"/>
</dbReference>
<evidence type="ECO:0000256" key="12">
    <source>
        <dbReference type="PIRSR" id="PIRSR005096-1"/>
    </source>
</evidence>
<evidence type="ECO:0000313" key="16">
    <source>
        <dbReference type="Proteomes" id="UP000243525"/>
    </source>
</evidence>
<feature type="active site" description="Proton acceptor" evidence="12">
    <location>
        <position position="313"/>
    </location>
</feature>
<dbReference type="GO" id="GO:0006006">
    <property type="term" value="P:glucose metabolic process"/>
    <property type="evidence" value="ECO:0007669"/>
    <property type="project" value="TreeGrafter"/>
</dbReference>
<evidence type="ECO:0000256" key="10">
    <source>
        <dbReference type="ARBA" id="ARBA00023277"/>
    </source>
</evidence>
<keyword evidence="16" id="KW-1185">Reference proteome</keyword>
<comment type="similarity">
    <text evidence="4 11">Belongs to the aldose epimerase family.</text>
</comment>
<dbReference type="GO" id="GO:0005737">
    <property type="term" value="C:cytoplasm"/>
    <property type="evidence" value="ECO:0007669"/>
    <property type="project" value="TreeGrafter"/>
</dbReference>
<comment type="caution">
    <text evidence="15">The sequence shown here is derived from an EMBL/GenBank/DDBJ whole genome shotgun (WGS) entry which is preliminary data.</text>
</comment>
<dbReference type="GO" id="GO:0004034">
    <property type="term" value="F:aldose 1-epimerase activity"/>
    <property type="evidence" value="ECO:0007669"/>
    <property type="project" value="UniProtKB-EC"/>
</dbReference>
<sequence>MKITSKTFGKTKDGQEVSLFSLENDKHVCINISNYGALITSVFTPDKDGKTENIVCGFEKLDDYLSEAYLGSYPYFGCIIGRFGNRIANGKYTIDGVEYSGAINNGPNHLHGGLIGFDRKIWEAEMFEITGKVGLKLSYLSPDGEEGYPGNLKVSCTYTLDNEGKLEISYEAETDKKTIVNLTNHSYFNLTSGKENILNHDLELNAKQITEAVDMIPTGNIVPVEGTVFDFTKTKKLGKDIAGLADGYDLNYVLGNEQGKLVYAGCLSEEKSGRSVKVYTTQPGIQLYTGYWIPELTIDGVKKFGSYAGVALETQHYPDSPNHPNFPTTELAPGEKYQQSTIYQFGTL</sequence>
<dbReference type="AlphaFoldDB" id="A0A2T5BZ20"/>
<dbReference type="RefSeq" id="WP_107823200.1">
    <property type="nucleotide sequence ID" value="NZ_OY782574.1"/>
</dbReference>
<comment type="pathway">
    <text evidence="3 11">Carbohydrate metabolism; hexose metabolism.</text>
</comment>
<dbReference type="InterPro" id="IPR015443">
    <property type="entry name" value="Aldose_1-epimerase"/>
</dbReference>
<evidence type="ECO:0000256" key="6">
    <source>
        <dbReference type="ARBA" id="ARBA00013185"/>
    </source>
</evidence>
<dbReference type="OrthoDB" id="9779408at2"/>
<feature type="binding site" evidence="14">
    <location>
        <begin position="85"/>
        <end position="86"/>
    </location>
    <ligand>
        <name>beta-D-galactose</name>
        <dbReference type="ChEBI" id="CHEBI:27667"/>
    </ligand>
</feature>
<dbReference type="NCBIfam" id="NF008277">
    <property type="entry name" value="PRK11055.1"/>
    <property type="match status" value="1"/>
</dbReference>
<reference evidence="15 16" key="1">
    <citation type="submission" date="2018-04" db="EMBL/GenBank/DDBJ databases">
        <title>Genomic Encyclopedia of Archaeal and Bacterial Type Strains, Phase II (KMG-II): from individual species to whole genera.</title>
        <authorList>
            <person name="Goeker M."/>
        </authorList>
    </citation>
    <scope>NUCLEOTIDE SEQUENCE [LARGE SCALE GENOMIC DNA]</scope>
    <source>
        <strain evidence="15 16">DSM 28823</strain>
    </source>
</reference>
<dbReference type="InterPro" id="IPR014718">
    <property type="entry name" value="GH-type_carb-bd"/>
</dbReference>
<dbReference type="GO" id="GO:0030246">
    <property type="term" value="F:carbohydrate binding"/>
    <property type="evidence" value="ECO:0007669"/>
    <property type="project" value="InterPro"/>
</dbReference>
<gene>
    <name evidence="15" type="ORF">C8N47_11627</name>
</gene>
<dbReference type="PROSITE" id="PS00545">
    <property type="entry name" value="ALDOSE_1_EPIMERASE"/>
    <property type="match status" value="1"/>
</dbReference>
<evidence type="ECO:0000256" key="5">
    <source>
        <dbReference type="ARBA" id="ARBA00011245"/>
    </source>
</evidence>
<dbReference type="Gene3D" id="2.70.98.10">
    <property type="match status" value="1"/>
</dbReference>
<evidence type="ECO:0000256" key="1">
    <source>
        <dbReference type="ARBA" id="ARBA00001614"/>
    </source>
</evidence>
<accession>A0A2T5BZ20</accession>
<feature type="binding site" evidence="13">
    <location>
        <position position="249"/>
    </location>
    <ligand>
        <name>beta-D-galactose</name>
        <dbReference type="ChEBI" id="CHEBI:27667"/>
    </ligand>
</feature>
<evidence type="ECO:0000256" key="14">
    <source>
        <dbReference type="PIRSR" id="PIRSR005096-3"/>
    </source>
</evidence>
<comment type="subunit">
    <text evidence="5">Monomer.</text>
</comment>
<dbReference type="EC" id="5.1.3.3" evidence="6 11"/>
<dbReference type="PIRSF" id="PIRSF005096">
    <property type="entry name" value="GALM"/>
    <property type="match status" value="1"/>
</dbReference>
<evidence type="ECO:0000256" key="4">
    <source>
        <dbReference type="ARBA" id="ARBA00006206"/>
    </source>
</evidence>
<proteinExistence type="inferred from homology"/>
<evidence type="ECO:0000256" key="8">
    <source>
        <dbReference type="ARBA" id="ARBA00022837"/>
    </source>
</evidence>
<dbReference type="PANTHER" id="PTHR10091:SF0">
    <property type="entry name" value="GALACTOSE MUTAROTASE"/>
    <property type="match status" value="1"/>
</dbReference>
<feature type="active site" description="Proton donor" evidence="12">
    <location>
        <position position="185"/>
    </location>
</feature>
<feature type="binding site" evidence="14">
    <location>
        <begin position="185"/>
        <end position="187"/>
    </location>
    <ligand>
        <name>beta-D-galactose</name>
        <dbReference type="ChEBI" id="CHEBI:27667"/>
    </ligand>
</feature>
<keyword evidence="9 11" id="KW-0413">Isomerase</keyword>
<dbReference type="InterPro" id="IPR008183">
    <property type="entry name" value="Aldose_1/G6P_1-epimerase"/>
</dbReference>
<dbReference type="SUPFAM" id="SSF74650">
    <property type="entry name" value="Galactose mutarotase-like"/>
    <property type="match status" value="1"/>
</dbReference>
<evidence type="ECO:0000256" key="11">
    <source>
        <dbReference type="PIRNR" id="PIRNR005096"/>
    </source>
</evidence>
<keyword evidence="10 11" id="KW-0119">Carbohydrate metabolism</keyword>
<evidence type="ECO:0000256" key="3">
    <source>
        <dbReference type="ARBA" id="ARBA00005028"/>
    </source>
</evidence>
<keyword evidence="8" id="KW-0106">Calcium</keyword>
<evidence type="ECO:0000313" key="15">
    <source>
        <dbReference type="EMBL" id="PTN07505.1"/>
    </source>
</evidence>
<dbReference type="PANTHER" id="PTHR10091">
    <property type="entry name" value="ALDOSE-1-EPIMERASE"/>
    <property type="match status" value="1"/>
</dbReference>
<dbReference type="GO" id="GO:0033499">
    <property type="term" value="P:galactose catabolic process via UDP-galactose, Leloir pathway"/>
    <property type="evidence" value="ECO:0007669"/>
    <property type="project" value="TreeGrafter"/>
</dbReference>
<name>A0A2T5BZ20_9BACT</name>
<dbReference type="Pfam" id="PF01263">
    <property type="entry name" value="Aldose_epim"/>
    <property type="match status" value="1"/>
</dbReference>
<dbReference type="Proteomes" id="UP000243525">
    <property type="component" value="Unassembled WGS sequence"/>
</dbReference>
<dbReference type="UniPathway" id="UPA00242"/>
<evidence type="ECO:0000256" key="9">
    <source>
        <dbReference type="ARBA" id="ARBA00023235"/>
    </source>
</evidence>
<evidence type="ECO:0000256" key="2">
    <source>
        <dbReference type="ARBA" id="ARBA00001913"/>
    </source>
</evidence>
<comment type="catalytic activity">
    <reaction evidence="1 11">
        <text>alpha-D-glucose = beta-D-glucose</text>
        <dbReference type="Rhea" id="RHEA:10264"/>
        <dbReference type="ChEBI" id="CHEBI:15903"/>
        <dbReference type="ChEBI" id="CHEBI:17925"/>
        <dbReference type="EC" id="5.1.3.3"/>
    </reaction>
</comment>